<feature type="transmembrane region" description="Helical" evidence="1">
    <location>
        <begin position="12"/>
        <end position="31"/>
    </location>
</feature>
<sequence length="190" mass="21008">MLPRGSGDFVKCLWGLGLGFCNISVGYVVFLKCTSAQDPRSSRNMSTKKEGASEVSSNEIWREVIRREQRSSSSAKDRDYACNLKALRKDQITDPPGVRAERRRELTPEEDAIATKILADYGFKKGSAPSQEESHTVSIPMTSNGVYGGLGAFAIIDERRQLNAKKGCNETKYAQSYFSMTGVSAYSKKK</sequence>
<keyword evidence="1" id="KW-0812">Transmembrane</keyword>
<keyword evidence="1" id="KW-1133">Transmembrane helix</keyword>
<proteinExistence type="predicted"/>
<accession>A0A7S2WP78</accession>
<organism evidence="2">
    <name type="scientific">Mucochytrium quahogii</name>
    <dbReference type="NCBI Taxonomy" id="96639"/>
    <lineage>
        <taxon>Eukaryota</taxon>
        <taxon>Sar</taxon>
        <taxon>Stramenopiles</taxon>
        <taxon>Bigyra</taxon>
        <taxon>Labyrinthulomycetes</taxon>
        <taxon>Thraustochytrida</taxon>
        <taxon>Thraustochytriidae</taxon>
        <taxon>Mucochytrium</taxon>
    </lineage>
</organism>
<evidence type="ECO:0000256" key="1">
    <source>
        <dbReference type="SAM" id="Phobius"/>
    </source>
</evidence>
<protein>
    <submittedName>
        <fullName evidence="2">Uncharacterized protein</fullName>
    </submittedName>
</protein>
<name>A0A7S2WP78_9STRA</name>
<keyword evidence="1" id="KW-0472">Membrane</keyword>
<dbReference type="EMBL" id="HBHK01022433">
    <property type="protein sequence ID" value="CAD9700405.1"/>
    <property type="molecule type" value="Transcribed_RNA"/>
</dbReference>
<dbReference type="AlphaFoldDB" id="A0A7S2WP78"/>
<reference evidence="2" key="1">
    <citation type="submission" date="2021-01" db="EMBL/GenBank/DDBJ databases">
        <authorList>
            <person name="Corre E."/>
            <person name="Pelletier E."/>
            <person name="Niang G."/>
            <person name="Scheremetjew M."/>
            <person name="Finn R."/>
            <person name="Kale V."/>
            <person name="Holt S."/>
            <person name="Cochrane G."/>
            <person name="Meng A."/>
            <person name="Brown T."/>
            <person name="Cohen L."/>
        </authorList>
    </citation>
    <scope>NUCLEOTIDE SEQUENCE</scope>
    <source>
        <strain evidence="2">NY070348D</strain>
    </source>
</reference>
<gene>
    <name evidence="2" type="ORF">QSP1433_LOCUS14234</name>
</gene>
<evidence type="ECO:0000313" key="2">
    <source>
        <dbReference type="EMBL" id="CAD9700405.1"/>
    </source>
</evidence>